<keyword evidence="12" id="KW-1185">Reference proteome</keyword>
<dbReference type="EMBL" id="JAZGSY010000004">
    <property type="protein sequence ID" value="KAL1844102.1"/>
    <property type="molecule type" value="Genomic_DNA"/>
</dbReference>
<keyword evidence="5" id="KW-0493">Microtubule</keyword>
<dbReference type="PANTHER" id="PTHR31570">
    <property type="entry name" value="HAUS AUGMIN-LIKE COMPLEX SUBUNIT 1"/>
    <property type="match status" value="1"/>
</dbReference>
<comment type="subcellular location">
    <subcellularLocation>
        <location evidence="1">Cytoplasm</location>
        <location evidence="1">Cytoskeleton</location>
        <location evidence="1">Spindle</location>
    </subcellularLocation>
</comment>
<feature type="compositionally biased region" description="Pro residues" evidence="10">
    <location>
        <begin position="242"/>
        <end position="254"/>
    </location>
</feature>
<feature type="compositionally biased region" description="Acidic residues" evidence="10">
    <location>
        <begin position="217"/>
        <end position="226"/>
    </location>
</feature>
<evidence type="ECO:0000256" key="5">
    <source>
        <dbReference type="ARBA" id="ARBA00022701"/>
    </source>
</evidence>
<accession>A0ABR3VQS6</accession>
<reference evidence="11 12" key="1">
    <citation type="journal article" date="2024" name="Commun. Biol.">
        <title>Comparative genomic analysis of thermophilic fungi reveals convergent evolutionary adaptations and gene losses.</title>
        <authorList>
            <person name="Steindorff A.S."/>
            <person name="Aguilar-Pontes M.V."/>
            <person name="Robinson A.J."/>
            <person name="Andreopoulos B."/>
            <person name="LaButti K."/>
            <person name="Kuo A."/>
            <person name="Mondo S."/>
            <person name="Riley R."/>
            <person name="Otillar R."/>
            <person name="Haridas S."/>
            <person name="Lipzen A."/>
            <person name="Grimwood J."/>
            <person name="Schmutz J."/>
            <person name="Clum A."/>
            <person name="Reid I.D."/>
            <person name="Moisan M.C."/>
            <person name="Butler G."/>
            <person name="Nguyen T.T.M."/>
            <person name="Dewar K."/>
            <person name="Conant G."/>
            <person name="Drula E."/>
            <person name="Henrissat B."/>
            <person name="Hansel C."/>
            <person name="Singer S."/>
            <person name="Hutchinson M.I."/>
            <person name="de Vries R.P."/>
            <person name="Natvig D.O."/>
            <person name="Powell A.J."/>
            <person name="Tsang A."/>
            <person name="Grigoriev I.V."/>
        </authorList>
    </citation>
    <scope>NUCLEOTIDE SEQUENCE [LARGE SCALE GENOMIC DNA]</scope>
    <source>
        <strain evidence="11 12">CBS 620.91</strain>
    </source>
</reference>
<keyword evidence="7" id="KW-0175">Coiled coil</keyword>
<organism evidence="11 12">
    <name type="scientific">Humicola insolens</name>
    <name type="common">Soft-rot fungus</name>
    <dbReference type="NCBI Taxonomy" id="85995"/>
    <lineage>
        <taxon>Eukaryota</taxon>
        <taxon>Fungi</taxon>
        <taxon>Dikarya</taxon>
        <taxon>Ascomycota</taxon>
        <taxon>Pezizomycotina</taxon>
        <taxon>Sordariomycetes</taxon>
        <taxon>Sordariomycetidae</taxon>
        <taxon>Sordariales</taxon>
        <taxon>Chaetomiaceae</taxon>
        <taxon>Mycothermus</taxon>
    </lineage>
</organism>
<evidence type="ECO:0000256" key="3">
    <source>
        <dbReference type="ARBA" id="ARBA00022490"/>
    </source>
</evidence>
<gene>
    <name evidence="11" type="ORF">VTJ49DRAFT_4954</name>
</gene>
<evidence type="ECO:0000256" key="9">
    <source>
        <dbReference type="ARBA" id="ARBA00023306"/>
    </source>
</evidence>
<evidence type="ECO:0000256" key="7">
    <source>
        <dbReference type="ARBA" id="ARBA00023054"/>
    </source>
</evidence>
<dbReference type="Proteomes" id="UP001583172">
    <property type="component" value="Unassembled WGS sequence"/>
</dbReference>
<evidence type="ECO:0000256" key="10">
    <source>
        <dbReference type="SAM" id="MobiDB-lite"/>
    </source>
</evidence>
<evidence type="ECO:0000256" key="1">
    <source>
        <dbReference type="ARBA" id="ARBA00004186"/>
    </source>
</evidence>
<evidence type="ECO:0000256" key="2">
    <source>
        <dbReference type="ARBA" id="ARBA00005479"/>
    </source>
</evidence>
<keyword evidence="9" id="KW-0131">Cell cycle</keyword>
<comment type="caution">
    <text evidence="11">The sequence shown here is derived from an EMBL/GenBank/DDBJ whole genome shotgun (WGS) entry which is preliminary data.</text>
</comment>
<keyword evidence="4" id="KW-0132">Cell division</keyword>
<dbReference type="PANTHER" id="PTHR31570:SF1">
    <property type="entry name" value="HAUS AUGMIN-LIKE COMPLEX SUBUNIT 1"/>
    <property type="match status" value="1"/>
</dbReference>
<keyword evidence="8" id="KW-0206">Cytoskeleton</keyword>
<comment type="similarity">
    <text evidence="2">Belongs to the HAUS1 family.</text>
</comment>
<evidence type="ECO:0000256" key="8">
    <source>
        <dbReference type="ARBA" id="ARBA00023212"/>
    </source>
</evidence>
<keyword evidence="3" id="KW-0963">Cytoplasm</keyword>
<protein>
    <submittedName>
        <fullName evidence="11">Uncharacterized protein</fullName>
    </submittedName>
</protein>
<sequence>MAHLPPNAAIFSPSVARAAASTAKDWSFVDAWLQRKFPGRGPPPFERNQDTLRVLLALASANEAADEERALLARLESATLDQLRAREQQGEDEDDELDRSRRQSTGLGSIATASSDDEDVLGSARDAILTALEEALTREGQIALTAMASLALQIGHPFPTASALGAELASLSAQSMALEQAVSRVEALAAYIEREAAATARLAAELSPPSPHRHHDDDDDSFDGSDDQEHTIHSINPRTPIKQPPGTPKPPKTPRQPAGYHPPSDLSIQNLSLQRHIKTLSTRIPELRDRAAALARSFTTTIPTNTAGTGPSPTIQEVRALEEAYLELLSQKRTLDTKLREFAGLPPDAGRARQELEALRGELRRVTERRDEVFEGLVERESPRRVRKGR</sequence>
<evidence type="ECO:0000256" key="4">
    <source>
        <dbReference type="ARBA" id="ARBA00022618"/>
    </source>
</evidence>
<name>A0ABR3VQS6_HUMIN</name>
<dbReference type="InterPro" id="IPR026243">
    <property type="entry name" value="HAUS1"/>
</dbReference>
<feature type="region of interest" description="Disordered" evidence="10">
    <location>
        <begin position="204"/>
        <end position="267"/>
    </location>
</feature>
<feature type="region of interest" description="Disordered" evidence="10">
    <location>
        <begin position="85"/>
        <end position="118"/>
    </location>
</feature>
<evidence type="ECO:0000313" key="11">
    <source>
        <dbReference type="EMBL" id="KAL1844102.1"/>
    </source>
</evidence>
<evidence type="ECO:0000313" key="12">
    <source>
        <dbReference type="Proteomes" id="UP001583172"/>
    </source>
</evidence>
<keyword evidence="6" id="KW-0498">Mitosis</keyword>
<feature type="compositionally biased region" description="Polar residues" evidence="10">
    <location>
        <begin position="103"/>
        <end position="114"/>
    </location>
</feature>
<evidence type="ECO:0000256" key="6">
    <source>
        <dbReference type="ARBA" id="ARBA00022776"/>
    </source>
</evidence>
<proteinExistence type="inferred from homology"/>